<evidence type="ECO:0000313" key="2">
    <source>
        <dbReference type="Proteomes" id="UP001159405"/>
    </source>
</evidence>
<dbReference type="EMBL" id="CALNXK010000096">
    <property type="protein sequence ID" value="CAH3153289.1"/>
    <property type="molecule type" value="Genomic_DNA"/>
</dbReference>
<organism evidence="1 2">
    <name type="scientific">Porites lobata</name>
    <dbReference type="NCBI Taxonomy" id="104759"/>
    <lineage>
        <taxon>Eukaryota</taxon>
        <taxon>Metazoa</taxon>
        <taxon>Cnidaria</taxon>
        <taxon>Anthozoa</taxon>
        <taxon>Hexacorallia</taxon>
        <taxon>Scleractinia</taxon>
        <taxon>Fungiina</taxon>
        <taxon>Poritidae</taxon>
        <taxon>Porites</taxon>
    </lineage>
</organism>
<proteinExistence type="predicted"/>
<name>A0ABN8PZ08_9CNID</name>
<reference evidence="1 2" key="1">
    <citation type="submission" date="2022-05" db="EMBL/GenBank/DDBJ databases">
        <authorList>
            <consortium name="Genoscope - CEA"/>
            <person name="William W."/>
        </authorList>
    </citation>
    <scope>NUCLEOTIDE SEQUENCE [LARGE SCALE GENOMIC DNA]</scope>
</reference>
<protein>
    <submittedName>
        <fullName evidence="1">Uncharacterized protein</fullName>
    </submittedName>
</protein>
<dbReference type="Proteomes" id="UP001159405">
    <property type="component" value="Unassembled WGS sequence"/>
</dbReference>
<keyword evidence="2" id="KW-1185">Reference proteome</keyword>
<accession>A0ABN8PZ08</accession>
<evidence type="ECO:0000313" key="1">
    <source>
        <dbReference type="EMBL" id="CAH3153289.1"/>
    </source>
</evidence>
<feature type="non-terminal residue" evidence="1">
    <location>
        <position position="151"/>
    </location>
</feature>
<gene>
    <name evidence="1" type="ORF">PLOB_00049506</name>
</gene>
<comment type="caution">
    <text evidence="1">The sequence shown here is derived from an EMBL/GenBank/DDBJ whole genome shotgun (WGS) entry which is preliminary data.</text>
</comment>
<sequence length="151" mass="16861">MYCITLAPSGAGKTPAAQISCSRPIINHLEVRIGDDKQILVDNSSVSGLFSYFLNEKVVPVMCIDECQGFFNKMLHPSKSSNDQSHTMERMCKLYDGDAWYNVKGNKGKRVGTEFAAMSLAGYTTPKMFLQRVWGRVVENKNGFADCFLVF</sequence>